<keyword evidence="2" id="KW-0472">Membrane</keyword>
<keyword evidence="2" id="KW-0812">Transmembrane</keyword>
<feature type="transmembrane region" description="Helical" evidence="2">
    <location>
        <begin position="6"/>
        <end position="23"/>
    </location>
</feature>
<name>A0ABY3R331_9BRAD</name>
<organism evidence="3 4">
    <name type="scientific">Bradyrhizobium ontarionense</name>
    <dbReference type="NCBI Taxonomy" id="2898149"/>
    <lineage>
        <taxon>Bacteria</taxon>
        <taxon>Pseudomonadati</taxon>
        <taxon>Pseudomonadota</taxon>
        <taxon>Alphaproteobacteria</taxon>
        <taxon>Hyphomicrobiales</taxon>
        <taxon>Nitrobacteraceae</taxon>
        <taxon>Bradyrhizobium</taxon>
    </lineage>
</organism>
<keyword evidence="4" id="KW-1185">Reference proteome</keyword>
<evidence type="ECO:0000256" key="2">
    <source>
        <dbReference type="SAM" id="Phobius"/>
    </source>
</evidence>
<dbReference type="Proteomes" id="UP001431010">
    <property type="component" value="Chromosome"/>
</dbReference>
<protein>
    <submittedName>
        <fullName evidence="3">Uncharacterized protein</fullName>
    </submittedName>
</protein>
<dbReference type="EMBL" id="CP088156">
    <property type="protein sequence ID" value="UFZ01452.1"/>
    <property type="molecule type" value="Genomic_DNA"/>
</dbReference>
<sequence>MALPHWLGIPGVILLIGLIVYGVRQGGKVSSQQEGNPPEHQPPGPS</sequence>
<reference evidence="3" key="1">
    <citation type="journal article" date="2024" name="Antonie Van Leeuwenhoek">
        <title>Bradyrhizobium ontarionense sp. nov., a novel bacterial symbiont isolated from Aeschynomene indica (Indian jointvetch), harbours photosynthesis, nitrogen fixation and nitrous oxide (N2O) reductase genes.</title>
        <authorList>
            <person name="Bromfield E.S.P."/>
            <person name="Cloutier S."/>
        </authorList>
    </citation>
    <scope>NUCLEOTIDE SEQUENCE</scope>
    <source>
        <strain evidence="3">A19</strain>
    </source>
</reference>
<feature type="region of interest" description="Disordered" evidence="1">
    <location>
        <begin position="27"/>
        <end position="46"/>
    </location>
</feature>
<evidence type="ECO:0000313" key="3">
    <source>
        <dbReference type="EMBL" id="UFZ01452.1"/>
    </source>
</evidence>
<dbReference type="RefSeq" id="WP_231317250.1">
    <property type="nucleotide sequence ID" value="NZ_CP088156.1"/>
</dbReference>
<proteinExistence type="predicted"/>
<accession>A0ABY3R331</accession>
<gene>
    <name evidence="3" type="ORF">LQG66_19180</name>
</gene>
<evidence type="ECO:0000256" key="1">
    <source>
        <dbReference type="SAM" id="MobiDB-lite"/>
    </source>
</evidence>
<evidence type="ECO:0000313" key="4">
    <source>
        <dbReference type="Proteomes" id="UP001431010"/>
    </source>
</evidence>
<keyword evidence="2" id="KW-1133">Transmembrane helix</keyword>